<keyword evidence="2" id="KW-1185">Reference proteome</keyword>
<reference evidence="1 2" key="1">
    <citation type="submission" date="2008-07" db="EMBL/GenBank/DDBJ databases">
        <authorList>
            <person name="Tandeau de Marsac N."/>
            <person name="Ferriera S."/>
            <person name="Johnson J."/>
            <person name="Kravitz S."/>
            <person name="Beeson K."/>
            <person name="Sutton G."/>
            <person name="Rogers Y.-H."/>
            <person name="Friedman R."/>
            <person name="Frazier M."/>
            <person name="Venter J.C."/>
        </authorList>
    </citation>
    <scope>NUCLEOTIDE SEQUENCE [LARGE SCALE GENOMIC DNA]</scope>
    <source>
        <strain evidence="1 2">PCC 7420</strain>
    </source>
</reference>
<dbReference type="EMBL" id="DS989866">
    <property type="protein sequence ID" value="EDX72243.1"/>
    <property type="molecule type" value="Genomic_DNA"/>
</dbReference>
<dbReference type="STRING" id="118168.MC7420_8335"/>
<accession>B4W0W9</accession>
<evidence type="ECO:0000313" key="1">
    <source>
        <dbReference type="EMBL" id="EDX72243.1"/>
    </source>
</evidence>
<protein>
    <submittedName>
        <fullName evidence="1">Uncharacterized protein</fullName>
    </submittedName>
</protein>
<dbReference type="RefSeq" id="WP_006104783.1">
    <property type="nucleotide sequence ID" value="NZ_DS989866.1"/>
</dbReference>
<evidence type="ECO:0000313" key="2">
    <source>
        <dbReference type="Proteomes" id="UP000003835"/>
    </source>
</evidence>
<dbReference type="eggNOG" id="ENOG5034BS4">
    <property type="taxonomic scope" value="Bacteria"/>
</dbReference>
<proteinExistence type="predicted"/>
<organism evidence="1 2">
    <name type="scientific">Coleofasciculus chthonoplastes PCC 7420</name>
    <dbReference type="NCBI Taxonomy" id="118168"/>
    <lineage>
        <taxon>Bacteria</taxon>
        <taxon>Bacillati</taxon>
        <taxon>Cyanobacteriota</taxon>
        <taxon>Cyanophyceae</taxon>
        <taxon>Coleofasciculales</taxon>
        <taxon>Coleofasciculaceae</taxon>
        <taxon>Coleofasciculus</taxon>
    </lineage>
</organism>
<dbReference type="AlphaFoldDB" id="B4W0W9"/>
<dbReference type="Proteomes" id="UP000003835">
    <property type="component" value="Unassembled WGS sequence"/>
</dbReference>
<gene>
    <name evidence="1" type="ORF">MC7420_8335</name>
</gene>
<name>B4W0W9_9CYAN</name>
<dbReference type="HOGENOM" id="CLU_2536798_0_0_3"/>
<sequence length="83" mass="9877">MTSDNPNTGLPIKPIRYRDWLISTKMIDRRLWLRWQHPNENFARYSYPVTERGLTDSIRYARHLIDLTIELEEAESKAASSRD</sequence>